<dbReference type="Proteomes" id="UP000028719">
    <property type="component" value="Unassembled WGS sequence"/>
</dbReference>
<dbReference type="RefSeq" id="WP_034744470.1">
    <property type="nucleotide sequence ID" value="NZ_JPRI01000004.1"/>
</dbReference>
<dbReference type="Pfam" id="PF00155">
    <property type="entry name" value="Aminotran_1_2"/>
    <property type="match status" value="1"/>
</dbReference>
<evidence type="ECO:0000256" key="12">
    <source>
        <dbReference type="HAMAP-Rule" id="MF_01023"/>
    </source>
</evidence>
<dbReference type="GO" id="GO:0008483">
    <property type="term" value="F:transaminase activity"/>
    <property type="evidence" value="ECO:0007669"/>
    <property type="project" value="UniProtKB-KW"/>
</dbReference>
<evidence type="ECO:0000256" key="8">
    <source>
        <dbReference type="ARBA" id="ARBA00022679"/>
    </source>
</evidence>
<proteinExistence type="inferred from homology"/>
<evidence type="ECO:0000256" key="7">
    <source>
        <dbReference type="ARBA" id="ARBA00022605"/>
    </source>
</evidence>
<evidence type="ECO:0000256" key="10">
    <source>
        <dbReference type="ARBA" id="ARBA00023102"/>
    </source>
</evidence>
<comment type="subunit">
    <text evidence="5 12">Homodimer.</text>
</comment>
<keyword evidence="7 12" id="KW-0028">Amino-acid biosynthesis</keyword>
<name>A0ABR4UML3_9FLAO</name>
<dbReference type="InterPro" id="IPR015421">
    <property type="entry name" value="PyrdxlP-dep_Trfase_major"/>
</dbReference>
<feature type="domain" description="Aminotransferase class I/classII large" evidence="13">
    <location>
        <begin position="42"/>
        <end position="338"/>
    </location>
</feature>
<comment type="pathway">
    <text evidence="2 12">Amino-acid biosynthesis; L-histidine biosynthesis; L-histidine from 5-phospho-alpha-D-ribose 1-diphosphate: step 7/9.</text>
</comment>
<keyword evidence="10 12" id="KW-0368">Histidine biosynthesis</keyword>
<evidence type="ECO:0000256" key="11">
    <source>
        <dbReference type="ARBA" id="ARBA00047481"/>
    </source>
</evidence>
<keyword evidence="15" id="KW-1185">Reference proteome</keyword>
<keyword evidence="9 12" id="KW-0663">Pyridoxal phosphate</keyword>
<protein>
    <recommendedName>
        <fullName evidence="12">Histidinol-phosphate aminotransferase</fullName>
        <ecNumber evidence="12">2.6.1.9</ecNumber>
    </recommendedName>
    <alternativeName>
        <fullName evidence="12">Imidazole acetol-phosphate transaminase</fullName>
    </alternativeName>
</protein>
<dbReference type="PANTHER" id="PTHR42885">
    <property type="entry name" value="HISTIDINOL-PHOSPHATE AMINOTRANSFERASE-RELATED"/>
    <property type="match status" value="1"/>
</dbReference>
<dbReference type="PROSITE" id="PS00599">
    <property type="entry name" value="AA_TRANSFER_CLASS_2"/>
    <property type="match status" value="1"/>
</dbReference>
<dbReference type="Gene3D" id="3.90.1150.10">
    <property type="entry name" value="Aspartate Aminotransferase, domain 1"/>
    <property type="match status" value="1"/>
</dbReference>
<evidence type="ECO:0000256" key="9">
    <source>
        <dbReference type="ARBA" id="ARBA00022898"/>
    </source>
</evidence>
<evidence type="ECO:0000256" key="4">
    <source>
        <dbReference type="ARBA" id="ARBA00007970"/>
    </source>
</evidence>
<evidence type="ECO:0000313" key="15">
    <source>
        <dbReference type="Proteomes" id="UP000028719"/>
    </source>
</evidence>
<dbReference type="InterPro" id="IPR001917">
    <property type="entry name" value="Aminotrans_II_pyridoxalP_BS"/>
</dbReference>
<dbReference type="EC" id="2.6.1.9" evidence="12"/>
<organism evidence="14 15">
    <name type="scientific">Chryseobacterium vrystaatense</name>
    <dbReference type="NCBI Taxonomy" id="307480"/>
    <lineage>
        <taxon>Bacteria</taxon>
        <taxon>Pseudomonadati</taxon>
        <taxon>Bacteroidota</taxon>
        <taxon>Flavobacteriia</taxon>
        <taxon>Flavobacteriales</taxon>
        <taxon>Weeksellaceae</taxon>
        <taxon>Chryseobacterium group</taxon>
        <taxon>Chryseobacterium</taxon>
    </lineage>
</organism>
<accession>A0ABR4UML3</accession>
<dbReference type="PANTHER" id="PTHR42885:SF2">
    <property type="entry name" value="HISTIDINOL-PHOSPHATE AMINOTRANSFERASE"/>
    <property type="match status" value="1"/>
</dbReference>
<dbReference type="Gene3D" id="3.40.640.10">
    <property type="entry name" value="Type I PLP-dependent aspartate aminotransferase-like (Major domain)"/>
    <property type="match status" value="1"/>
</dbReference>
<dbReference type="InterPro" id="IPR004839">
    <property type="entry name" value="Aminotransferase_I/II_large"/>
</dbReference>
<evidence type="ECO:0000313" key="14">
    <source>
        <dbReference type="EMBL" id="KFF25710.1"/>
    </source>
</evidence>
<evidence type="ECO:0000256" key="5">
    <source>
        <dbReference type="ARBA" id="ARBA00011738"/>
    </source>
</evidence>
<dbReference type="SUPFAM" id="SSF53383">
    <property type="entry name" value="PLP-dependent transferases"/>
    <property type="match status" value="1"/>
</dbReference>
<comment type="cofactor">
    <cofactor evidence="1 12">
        <name>pyridoxal 5'-phosphate</name>
        <dbReference type="ChEBI" id="CHEBI:597326"/>
    </cofactor>
</comment>
<reference evidence="14 15" key="1">
    <citation type="submission" date="2014-07" db="EMBL/GenBank/DDBJ databases">
        <title>Genome of Chryseobacterium vrystaatense LMG 22846.</title>
        <authorList>
            <person name="Pipes S.E."/>
            <person name="Stropko S.J."/>
            <person name="Newman J.D."/>
        </authorList>
    </citation>
    <scope>NUCLEOTIDE SEQUENCE [LARGE SCALE GENOMIC DNA]</scope>
    <source>
        <strain evidence="14 15">LMG 22846</strain>
    </source>
</reference>
<comment type="catalytic activity">
    <reaction evidence="11 12">
        <text>L-histidinol phosphate + 2-oxoglutarate = 3-(imidazol-4-yl)-2-oxopropyl phosphate + L-glutamate</text>
        <dbReference type="Rhea" id="RHEA:23744"/>
        <dbReference type="ChEBI" id="CHEBI:16810"/>
        <dbReference type="ChEBI" id="CHEBI:29985"/>
        <dbReference type="ChEBI" id="CHEBI:57766"/>
        <dbReference type="ChEBI" id="CHEBI:57980"/>
        <dbReference type="EC" id="2.6.1.9"/>
    </reaction>
</comment>
<feature type="modified residue" description="N6-(pyridoxal phosphate)lysine" evidence="12">
    <location>
        <position position="205"/>
    </location>
</feature>
<dbReference type="HAMAP" id="MF_01023">
    <property type="entry name" value="HisC_aminotrans_2"/>
    <property type="match status" value="1"/>
</dbReference>
<keyword evidence="8 12" id="KW-0808">Transferase</keyword>
<comment type="pathway">
    <text evidence="3">Lipid metabolism.</text>
</comment>
<dbReference type="InterPro" id="IPR005861">
    <property type="entry name" value="HisP_aminotrans"/>
</dbReference>
<dbReference type="CDD" id="cd00609">
    <property type="entry name" value="AAT_like"/>
    <property type="match status" value="1"/>
</dbReference>
<evidence type="ECO:0000256" key="6">
    <source>
        <dbReference type="ARBA" id="ARBA00022576"/>
    </source>
</evidence>
<sequence length="341" mass="39044">MKEFNTNSLVRENILKLQPYISFRDHNEFNAPVLLDANECPFGEFNRYPDSSQKRLKNKLAAFKGVSPAQIAIGNGSDELIDLIVKIFCEPKKDAILMMNPSFAMYGFYAAVNENEVLKLDLDENFEIVKDDFLKIAQERDIKIFFLCSPNNPTGNSVEDIEFFIQNFKGIVVIDEAYIEFSGNKSAIELLSKYPNLIVLQTFSKAWGTAGARVGTAYASEEIIRFINTVKAPYNVNSLSQELVLNILDDEKRLKENVQNVLQERAWLEDQFKTIKCIEKVFPTDANFFLIKMKEGKMVYEKMLEEEVLTSQRSPAIQDCIRINVGSREENEKLINVLKEI</sequence>
<evidence type="ECO:0000256" key="3">
    <source>
        <dbReference type="ARBA" id="ARBA00005189"/>
    </source>
</evidence>
<dbReference type="EMBL" id="JPRI01000004">
    <property type="protein sequence ID" value="KFF25710.1"/>
    <property type="molecule type" value="Genomic_DNA"/>
</dbReference>
<dbReference type="NCBIfam" id="TIGR01141">
    <property type="entry name" value="hisC"/>
    <property type="match status" value="1"/>
</dbReference>
<dbReference type="InterPro" id="IPR015424">
    <property type="entry name" value="PyrdxlP-dep_Trfase"/>
</dbReference>
<comment type="caution">
    <text evidence="14">The sequence shown here is derived from an EMBL/GenBank/DDBJ whole genome shotgun (WGS) entry which is preliminary data.</text>
</comment>
<gene>
    <name evidence="12" type="primary">hisC</name>
    <name evidence="14" type="ORF">IW16_12545</name>
</gene>
<evidence type="ECO:0000259" key="13">
    <source>
        <dbReference type="Pfam" id="PF00155"/>
    </source>
</evidence>
<evidence type="ECO:0000256" key="1">
    <source>
        <dbReference type="ARBA" id="ARBA00001933"/>
    </source>
</evidence>
<comment type="similarity">
    <text evidence="4 12">Belongs to the class-II pyridoxal-phosphate-dependent aminotransferase family. Histidinol-phosphate aminotransferase subfamily.</text>
</comment>
<evidence type="ECO:0000256" key="2">
    <source>
        <dbReference type="ARBA" id="ARBA00005011"/>
    </source>
</evidence>
<keyword evidence="6 12" id="KW-0032">Aminotransferase</keyword>
<dbReference type="InterPro" id="IPR015422">
    <property type="entry name" value="PyrdxlP-dep_Trfase_small"/>
</dbReference>